<dbReference type="SUPFAM" id="SSF49464">
    <property type="entry name" value="Carboxypeptidase regulatory domain-like"/>
    <property type="match status" value="1"/>
</dbReference>
<comment type="caution">
    <text evidence="2">The sequence shown here is derived from an EMBL/GenBank/DDBJ whole genome shotgun (WGS) entry which is preliminary data.</text>
</comment>
<feature type="compositionally biased region" description="Low complexity" evidence="1">
    <location>
        <begin position="337"/>
        <end position="363"/>
    </location>
</feature>
<feature type="region of interest" description="Disordered" evidence="1">
    <location>
        <begin position="337"/>
        <end position="364"/>
    </location>
</feature>
<dbReference type="PATRIC" id="fig|398512.5.peg.5067"/>
<organism evidence="2 3">
    <name type="scientific">Pseudobacteroides cellulosolvens ATCC 35603 = DSM 2933</name>
    <dbReference type="NCBI Taxonomy" id="398512"/>
    <lineage>
        <taxon>Bacteria</taxon>
        <taxon>Bacillati</taxon>
        <taxon>Bacillota</taxon>
        <taxon>Clostridia</taxon>
        <taxon>Eubacteriales</taxon>
        <taxon>Oscillospiraceae</taxon>
        <taxon>Pseudobacteroides</taxon>
    </lineage>
</organism>
<dbReference type="PROSITE" id="PS00018">
    <property type="entry name" value="EF_HAND_1"/>
    <property type="match status" value="1"/>
</dbReference>
<dbReference type="OrthoDB" id="3648721at2"/>
<dbReference type="NCBIfam" id="NF033679">
    <property type="entry name" value="DNRLRE_dom"/>
    <property type="match status" value="1"/>
</dbReference>
<sequence length="712" mass="78777">MKKRSCTSIVLTICFLLLFNSLGFGTKAYGAGNVSPIIVDHLSTKLSDIPMEWINAAKSSLHIAYGHTSHGSQLITGMHVIQDRIRSDYSYNSNGSGGALELRDTPFSGAYDLGNPDMKQWEKATRSYLETNPVINVVMWSWCGQVSWASESDIDSYLSLMSGLERDFPNVRFVYMTGHTDGTGLTGKLHINNQRIRDYCIKNNKVLYDFEDIESYNPDGTYFGDKNTTDECNYHLNGVSRNWAQEWQNTHVEGKDWFDCSPAHTQAVNGNLKGYAAWHLWARLAGWAGNKGITATPASTVTPTNTATVRPTYTPTNTVTPTPKATVTPTNTATIRPTYTPTNIPTSTPTCTPTLTPAVTPTPSSAVKRVRIEGPDYVKDSFIRMQEPNTNFGEHPYVDNFDRFVIEFGLPESLSGKRILKASIAFYVWNQGNYKPNQNMYLYELTKSFDEAAVTWNQAAQGVSWTTPGGDFDRNLPIAVIPHLEGETNWNHVYYPAVDITETVKKWAVSPNKKMGLILVNEGLTDIGLKASEYNMGMTPYISVEYTDELPQYTVEGYISSDVESVTNPGKLKSGFKVELKGTNKFGITDSDGYFSINDIPAGLSEYSLKIIKPSYITRELRSIAFKGSKAQVGTADKPIVLLAGDIGENSLGDNTINMLDVISAAKAFNLAKGDMGFSDNCDLNKDDVINIKDIMIIAKNFGRSSTDYTAY</sequence>
<dbReference type="InterPro" id="IPR036439">
    <property type="entry name" value="Dockerin_dom_sf"/>
</dbReference>
<dbReference type="EMBL" id="LGTC01000001">
    <property type="protein sequence ID" value="KNY29562.1"/>
    <property type="molecule type" value="Genomic_DNA"/>
</dbReference>
<dbReference type="InterPro" id="IPR018247">
    <property type="entry name" value="EF_Hand_1_Ca_BS"/>
</dbReference>
<evidence type="ECO:0000256" key="1">
    <source>
        <dbReference type="SAM" id="MobiDB-lite"/>
    </source>
</evidence>
<keyword evidence="3" id="KW-1185">Reference proteome</keyword>
<proteinExistence type="predicted"/>
<reference evidence="3" key="1">
    <citation type="submission" date="2015-07" db="EMBL/GenBank/DDBJ databases">
        <title>Near-Complete Genome Sequence of the Cellulolytic Bacterium Bacteroides (Pseudobacteroides) cellulosolvens ATCC 35603.</title>
        <authorList>
            <person name="Dassa B."/>
            <person name="Utturkar S.M."/>
            <person name="Klingeman D.M."/>
            <person name="Hurt R.A."/>
            <person name="Keller M."/>
            <person name="Xu J."/>
            <person name="Reddy Y.H.K."/>
            <person name="Borovok I."/>
            <person name="Grinberg I.R."/>
            <person name="Lamed R."/>
            <person name="Zhivin O."/>
            <person name="Bayer E.A."/>
            <person name="Brown S.D."/>
        </authorList>
    </citation>
    <scope>NUCLEOTIDE SEQUENCE [LARGE SCALE GENOMIC DNA]</scope>
    <source>
        <strain evidence="3">DSM 2933</strain>
    </source>
</reference>
<evidence type="ECO:0000313" key="2">
    <source>
        <dbReference type="EMBL" id="KNY29562.1"/>
    </source>
</evidence>
<dbReference type="RefSeq" id="WP_036935350.1">
    <property type="nucleotide sequence ID" value="NZ_JQKC01000001.1"/>
</dbReference>
<dbReference type="SUPFAM" id="SSF63446">
    <property type="entry name" value="Type I dockerin domain"/>
    <property type="match status" value="1"/>
</dbReference>
<dbReference type="InterPro" id="IPR008969">
    <property type="entry name" value="CarboxyPept-like_regulatory"/>
</dbReference>
<dbReference type="STRING" id="398512.Bccel_4836"/>
<dbReference type="Gene3D" id="2.60.40.4130">
    <property type="match status" value="1"/>
</dbReference>
<dbReference type="GO" id="GO:0000272">
    <property type="term" value="P:polysaccharide catabolic process"/>
    <property type="evidence" value="ECO:0007669"/>
    <property type="project" value="InterPro"/>
</dbReference>
<dbReference type="AlphaFoldDB" id="A0A0L6JVU9"/>
<name>A0A0L6JVU9_9FIRM</name>
<accession>A0A0L6JVU9</accession>
<gene>
    <name evidence="2" type="ORF">Bccel_4836</name>
</gene>
<dbReference type="Proteomes" id="UP000036923">
    <property type="component" value="Unassembled WGS sequence"/>
</dbReference>
<evidence type="ECO:0000313" key="3">
    <source>
        <dbReference type="Proteomes" id="UP000036923"/>
    </source>
</evidence>
<protein>
    <submittedName>
        <fullName evidence="2">Disaggregatase family-1 protein</fullName>
    </submittedName>
</protein>
<dbReference type="eggNOG" id="COG5297">
    <property type="taxonomic scope" value="Bacteria"/>
</dbReference>